<dbReference type="EMBL" id="PDLM01000017">
    <property type="protein sequence ID" value="RDW58636.1"/>
    <property type="molecule type" value="Genomic_DNA"/>
</dbReference>
<protein>
    <recommendedName>
        <fullName evidence="4">S-adenosyl-L-methionine-dependent methyltransferase</fullName>
    </recommendedName>
</protein>
<reference evidence="2 3" key="1">
    <citation type="journal article" date="2018" name="IMA Fungus">
        <title>IMA Genome-F 9: Draft genome sequence of Annulohypoxylon stygium, Aspergillus mulundensis, Berkeleyomyces basicola (syn. Thielaviopsis basicola), Ceratocystis smalleyi, two Cercospora beticola strains, Coleophoma cylindrospora, Fusarium fracticaudum, Phialophora cf. hyalina, and Morchella septimelata.</title>
        <authorList>
            <person name="Wingfield B.D."/>
            <person name="Bills G.F."/>
            <person name="Dong Y."/>
            <person name="Huang W."/>
            <person name="Nel W.J."/>
            <person name="Swalarsk-Parry B.S."/>
            <person name="Vaghefi N."/>
            <person name="Wilken P.M."/>
            <person name="An Z."/>
            <person name="de Beer Z.W."/>
            <person name="De Vos L."/>
            <person name="Chen L."/>
            <person name="Duong T.A."/>
            <person name="Gao Y."/>
            <person name="Hammerbacher A."/>
            <person name="Kikkert J.R."/>
            <person name="Li Y."/>
            <person name="Li H."/>
            <person name="Li K."/>
            <person name="Li Q."/>
            <person name="Liu X."/>
            <person name="Ma X."/>
            <person name="Naidoo K."/>
            <person name="Pethybridge S.J."/>
            <person name="Sun J."/>
            <person name="Steenkamp E.T."/>
            <person name="van der Nest M.A."/>
            <person name="van Wyk S."/>
            <person name="Wingfield M.J."/>
            <person name="Xiong C."/>
            <person name="Yue Q."/>
            <person name="Zhang X."/>
        </authorList>
    </citation>
    <scope>NUCLEOTIDE SEQUENCE [LARGE SCALE GENOMIC DNA]</scope>
    <source>
        <strain evidence="2 3">BP6252</strain>
    </source>
</reference>
<feature type="compositionally biased region" description="Polar residues" evidence="1">
    <location>
        <begin position="37"/>
        <end position="47"/>
    </location>
</feature>
<evidence type="ECO:0008006" key="4">
    <source>
        <dbReference type="Google" id="ProtNLM"/>
    </source>
</evidence>
<dbReference type="OrthoDB" id="2013972at2759"/>
<dbReference type="InterPro" id="IPR029063">
    <property type="entry name" value="SAM-dependent_MTases_sf"/>
</dbReference>
<feature type="region of interest" description="Disordered" evidence="1">
    <location>
        <begin position="24"/>
        <end position="47"/>
    </location>
</feature>
<dbReference type="Gene3D" id="3.40.50.150">
    <property type="entry name" value="Vaccinia Virus protein VP39"/>
    <property type="match status" value="1"/>
</dbReference>
<dbReference type="GO" id="GO:0008168">
    <property type="term" value="F:methyltransferase activity"/>
    <property type="evidence" value="ECO:0007669"/>
    <property type="project" value="TreeGrafter"/>
</dbReference>
<evidence type="ECO:0000313" key="3">
    <source>
        <dbReference type="Proteomes" id="UP000256645"/>
    </source>
</evidence>
<dbReference type="SUPFAM" id="SSF53335">
    <property type="entry name" value="S-adenosyl-L-methionine-dependent methyltransferases"/>
    <property type="match status" value="1"/>
</dbReference>
<accession>A0A3D8Q9Y4</accession>
<dbReference type="Pfam" id="PF13489">
    <property type="entry name" value="Methyltransf_23"/>
    <property type="match status" value="1"/>
</dbReference>
<sequence length="369" mass="41349">MANNIAAPTEDLASTDAETTINHPLASSEAPLEDGATPSNDSTYGDDISSTFSVTSLIRDYEIENGRTYHAFKAGRYLMPNDEVSAPNCNCSRIIIDFRNLKEEQDRMDIAYHAFRMLFDNKPFFAPIGDNPQEIVDVGTGTGIWAIDVGDAYPGARVRGTDLSPIQPIFVPPNVVFQIDDCLEYPWTFKENSIDLVHTRDLHGWVVNDWVTFYKESFRVLKPGGYVESQEFDCMDKCDDDSLPPNSAVHQWFQLLNEGAVKSGINLRLKPSDLVEAMEEAGLVDIEVKTFKLPFGPWSSDKKLKQPGIFTLVSMLEGLSGISAGLFTRYLGWDMNRLEVLLAATRAEWRQKKVHTYVDVCVVYGKKPL</sequence>
<dbReference type="PANTHER" id="PTHR43591">
    <property type="entry name" value="METHYLTRANSFERASE"/>
    <property type="match status" value="1"/>
</dbReference>
<dbReference type="Proteomes" id="UP000256645">
    <property type="component" value="Unassembled WGS sequence"/>
</dbReference>
<evidence type="ECO:0000256" key="1">
    <source>
        <dbReference type="SAM" id="MobiDB-lite"/>
    </source>
</evidence>
<dbReference type="CDD" id="cd02440">
    <property type="entry name" value="AdoMet_MTases"/>
    <property type="match status" value="1"/>
</dbReference>
<dbReference type="PANTHER" id="PTHR43591:SF10">
    <property type="entry name" value="ABC TRANSMEMBRANE TYPE-1 DOMAIN-CONTAINING PROTEIN-RELATED"/>
    <property type="match status" value="1"/>
</dbReference>
<gene>
    <name evidence="2" type="ORF">BP6252_13112</name>
</gene>
<evidence type="ECO:0000313" key="2">
    <source>
        <dbReference type="EMBL" id="RDW58636.1"/>
    </source>
</evidence>
<organism evidence="2 3">
    <name type="scientific">Coleophoma cylindrospora</name>
    <dbReference type="NCBI Taxonomy" id="1849047"/>
    <lineage>
        <taxon>Eukaryota</taxon>
        <taxon>Fungi</taxon>
        <taxon>Dikarya</taxon>
        <taxon>Ascomycota</taxon>
        <taxon>Pezizomycotina</taxon>
        <taxon>Leotiomycetes</taxon>
        <taxon>Helotiales</taxon>
        <taxon>Dermateaceae</taxon>
        <taxon>Coleophoma</taxon>
    </lineage>
</organism>
<keyword evidence="3" id="KW-1185">Reference proteome</keyword>
<proteinExistence type="predicted"/>
<name>A0A3D8Q9Y4_9HELO</name>
<comment type="caution">
    <text evidence="2">The sequence shown here is derived from an EMBL/GenBank/DDBJ whole genome shotgun (WGS) entry which is preliminary data.</text>
</comment>
<dbReference type="AlphaFoldDB" id="A0A3D8Q9Y4"/>